<dbReference type="Proteomes" id="UP000503349">
    <property type="component" value="Chromosome 19"/>
</dbReference>
<dbReference type="InterPro" id="IPR013767">
    <property type="entry name" value="PAS_fold"/>
</dbReference>
<dbReference type="PROSITE" id="PS50105">
    <property type="entry name" value="SAM_DOMAIN"/>
    <property type="match status" value="1"/>
</dbReference>
<evidence type="ECO:0000256" key="3">
    <source>
        <dbReference type="ARBA" id="ARBA00022490"/>
    </source>
</evidence>
<dbReference type="PROSITE" id="PS50088">
    <property type="entry name" value="ANK_REPEAT"/>
    <property type="match status" value="7"/>
</dbReference>
<feature type="compositionally biased region" description="Low complexity" evidence="14">
    <location>
        <begin position="537"/>
        <end position="573"/>
    </location>
</feature>
<dbReference type="GO" id="GO:0005737">
    <property type="term" value="C:cytoplasm"/>
    <property type="evidence" value="ECO:0007669"/>
    <property type="project" value="UniProtKB-SubCell"/>
</dbReference>
<dbReference type="PROSITE" id="PS50888">
    <property type="entry name" value="BHLH"/>
    <property type="match status" value="1"/>
</dbReference>
<dbReference type="InterPro" id="IPR001660">
    <property type="entry name" value="SAM"/>
</dbReference>
<feature type="region of interest" description="Disordered" evidence="14">
    <location>
        <begin position="439"/>
        <end position="477"/>
    </location>
</feature>
<keyword evidence="9" id="KW-0804">Transcription</keyword>
<dbReference type="CDD" id="cd09518">
    <property type="entry name" value="SAM_ANKS6"/>
    <property type="match status" value="1"/>
</dbReference>
<keyword evidence="3" id="KW-0963">Cytoplasm</keyword>
<keyword evidence="7" id="KW-0805">Transcription regulation</keyword>
<dbReference type="Pfam" id="PF00536">
    <property type="entry name" value="SAM_1"/>
    <property type="match status" value="1"/>
</dbReference>
<proteinExistence type="predicted"/>
<dbReference type="GO" id="GO:0004879">
    <property type="term" value="F:nuclear receptor activity"/>
    <property type="evidence" value="ECO:0007669"/>
    <property type="project" value="TreeGrafter"/>
</dbReference>
<evidence type="ECO:0000259" key="15">
    <source>
        <dbReference type="PROSITE" id="PS50105"/>
    </source>
</evidence>
<evidence type="ECO:0000256" key="7">
    <source>
        <dbReference type="ARBA" id="ARBA00023015"/>
    </source>
</evidence>
<organism evidence="18 19">
    <name type="scientific">Channa argus</name>
    <name type="common">Northern snakehead</name>
    <name type="synonym">Ophicephalus argus</name>
    <dbReference type="NCBI Taxonomy" id="215402"/>
    <lineage>
        <taxon>Eukaryota</taxon>
        <taxon>Metazoa</taxon>
        <taxon>Chordata</taxon>
        <taxon>Craniata</taxon>
        <taxon>Vertebrata</taxon>
        <taxon>Euteleostomi</taxon>
        <taxon>Actinopterygii</taxon>
        <taxon>Neopterygii</taxon>
        <taxon>Teleostei</taxon>
        <taxon>Neoteleostei</taxon>
        <taxon>Acanthomorphata</taxon>
        <taxon>Anabantaria</taxon>
        <taxon>Anabantiformes</taxon>
        <taxon>Channoidei</taxon>
        <taxon>Channidae</taxon>
        <taxon>Channa</taxon>
    </lineage>
</organism>
<evidence type="ECO:0000313" key="19">
    <source>
        <dbReference type="Proteomes" id="UP000503349"/>
    </source>
</evidence>
<feature type="region of interest" description="Disordered" evidence="14">
    <location>
        <begin position="510"/>
        <end position="595"/>
    </location>
</feature>
<dbReference type="PRINTS" id="PR01415">
    <property type="entry name" value="ANKYRIN"/>
</dbReference>
<feature type="repeat" description="ANK" evidence="13">
    <location>
        <begin position="100"/>
        <end position="132"/>
    </location>
</feature>
<evidence type="ECO:0000256" key="13">
    <source>
        <dbReference type="PROSITE-ProRule" id="PRU00023"/>
    </source>
</evidence>
<dbReference type="GO" id="GO:0046983">
    <property type="term" value="F:protein dimerization activity"/>
    <property type="evidence" value="ECO:0007669"/>
    <property type="project" value="InterPro"/>
</dbReference>
<keyword evidence="8" id="KW-0238">DNA-binding</keyword>
<feature type="region of interest" description="Disordered" evidence="14">
    <location>
        <begin position="969"/>
        <end position="995"/>
    </location>
</feature>
<reference evidence="19" key="2">
    <citation type="submission" date="2019-02" db="EMBL/GenBank/DDBJ databases">
        <title>Opniocepnalus argus Var Kimnra genome.</title>
        <authorList>
            <person name="Zhou C."/>
            <person name="Xiao S."/>
        </authorList>
    </citation>
    <scope>NUCLEOTIDE SEQUENCE [LARGE SCALE GENOMIC DNA]</scope>
</reference>
<feature type="compositionally biased region" description="Low complexity" evidence="14">
    <location>
        <begin position="690"/>
        <end position="711"/>
    </location>
</feature>
<dbReference type="PROSITE" id="PS50112">
    <property type="entry name" value="PAS"/>
    <property type="match status" value="1"/>
</dbReference>
<feature type="compositionally biased region" description="Pro residues" evidence="14">
    <location>
        <begin position="676"/>
        <end position="689"/>
    </location>
</feature>
<feature type="repeat" description="ANK" evidence="13">
    <location>
        <begin position="372"/>
        <end position="404"/>
    </location>
</feature>
<dbReference type="Gene3D" id="3.30.450.20">
    <property type="entry name" value="PAS domain"/>
    <property type="match status" value="1"/>
</dbReference>
<dbReference type="FunFam" id="1.10.150.50:FF:000025">
    <property type="entry name" value="Ankyrin repeat and sterile alpha motif domain-containing 6"/>
    <property type="match status" value="1"/>
</dbReference>
<evidence type="ECO:0000256" key="6">
    <source>
        <dbReference type="ARBA" id="ARBA00022843"/>
    </source>
</evidence>
<keyword evidence="19" id="KW-1185">Reference proteome</keyword>
<protein>
    <recommendedName>
        <fullName evidence="12">Aryl hydrocarbon receptor repressor</fullName>
    </recommendedName>
</protein>
<dbReference type="Pfam" id="PF00023">
    <property type="entry name" value="Ank"/>
    <property type="match status" value="1"/>
</dbReference>
<dbReference type="SUPFAM" id="SSF47459">
    <property type="entry name" value="HLH, helix-loop-helix DNA-binding domain"/>
    <property type="match status" value="1"/>
</dbReference>
<keyword evidence="13" id="KW-0040">ANK repeat</keyword>
<feature type="domain" description="PAS" evidence="16">
    <location>
        <begin position="1000"/>
        <end position="1067"/>
    </location>
</feature>
<dbReference type="SMART" id="SM00353">
    <property type="entry name" value="HLH"/>
    <property type="match status" value="1"/>
</dbReference>
<feature type="region of interest" description="Disordered" evidence="14">
    <location>
        <begin position="618"/>
        <end position="715"/>
    </location>
</feature>
<dbReference type="SMART" id="SM00454">
    <property type="entry name" value="SAM"/>
    <property type="match status" value="1"/>
</dbReference>
<dbReference type="SUPFAM" id="SSF48403">
    <property type="entry name" value="Ankyrin repeat"/>
    <property type="match status" value="2"/>
</dbReference>
<evidence type="ECO:0000256" key="5">
    <source>
        <dbReference type="ARBA" id="ARBA00022737"/>
    </source>
</evidence>
<dbReference type="CDD" id="cd00130">
    <property type="entry name" value="PAS"/>
    <property type="match status" value="1"/>
</dbReference>
<evidence type="ECO:0000256" key="12">
    <source>
        <dbReference type="ARBA" id="ARBA00071452"/>
    </source>
</evidence>
<feature type="domain" description="SAM" evidence="15">
    <location>
        <begin position="714"/>
        <end position="777"/>
    </location>
</feature>
<evidence type="ECO:0000259" key="16">
    <source>
        <dbReference type="PROSITE" id="PS50112"/>
    </source>
</evidence>
<evidence type="ECO:0000256" key="14">
    <source>
        <dbReference type="SAM" id="MobiDB-lite"/>
    </source>
</evidence>
<dbReference type="PROSITE" id="PS50297">
    <property type="entry name" value="ANK_REP_REGION"/>
    <property type="match status" value="6"/>
</dbReference>
<dbReference type="GO" id="GO:0006805">
    <property type="term" value="P:xenobiotic metabolic process"/>
    <property type="evidence" value="ECO:0007669"/>
    <property type="project" value="InterPro"/>
</dbReference>
<dbReference type="InterPro" id="IPR039091">
    <property type="entry name" value="AHR/AHRR"/>
</dbReference>
<dbReference type="GO" id="GO:0005634">
    <property type="term" value="C:nucleus"/>
    <property type="evidence" value="ECO:0007669"/>
    <property type="project" value="UniProtKB-SubCell"/>
</dbReference>
<dbReference type="PANTHER" id="PTHR10649:SF3">
    <property type="entry name" value="ARYL HYDROCARBON RECEPTOR REPRESSOR"/>
    <property type="match status" value="1"/>
</dbReference>
<feature type="compositionally biased region" description="Polar residues" evidence="14">
    <location>
        <begin position="526"/>
        <end position="536"/>
    </location>
</feature>
<dbReference type="InterPro" id="IPR036638">
    <property type="entry name" value="HLH_DNA-bd_sf"/>
</dbReference>
<reference evidence="18 19" key="1">
    <citation type="submission" date="2019-02" db="EMBL/GenBank/DDBJ databases">
        <title>Opniocepnalus argus genome.</title>
        <authorList>
            <person name="Zhou C."/>
            <person name="Xiao S."/>
        </authorList>
    </citation>
    <scope>NUCLEOTIDE SEQUENCE [LARGE SCALE GENOMIC DNA]</scope>
    <source>
        <strain evidence="18">OARG1902GOOAL</strain>
        <tissue evidence="18">Muscle</tissue>
    </source>
</reference>
<feature type="repeat" description="ANK" evidence="13">
    <location>
        <begin position="203"/>
        <end position="235"/>
    </location>
</feature>
<name>A0A6G1QLM3_CHAAH</name>
<dbReference type="SUPFAM" id="SSF55785">
    <property type="entry name" value="PYP-like sensor domain (PAS domain)"/>
    <property type="match status" value="1"/>
</dbReference>
<dbReference type="SUPFAM" id="SSF47769">
    <property type="entry name" value="SAM/Pointed domain"/>
    <property type="match status" value="1"/>
</dbReference>
<feature type="repeat" description="ANK" evidence="13">
    <location>
        <begin position="237"/>
        <end position="269"/>
    </location>
</feature>
<dbReference type="Gene3D" id="1.25.40.20">
    <property type="entry name" value="Ankyrin repeat-containing domain"/>
    <property type="match status" value="3"/>
</dbReference>
<feature type="repeat" description="ANK" evidence="13">
    <location>
        <begin position="338"/>
        <end position="370"/>
    </location>
</feature>
<keyword evidence="4" id="KW-1017">Isopeptide bond</keyword>
<evidence type="ECO:0000256" key="4">
    <source>
        <dbReference type="ARBA" id="ARBA00022499"/>
    </source>
</evidence>
<dbReference type="InterPro" id="IPR002110">
    <property type="entry name" value="Ankyrin_rpt"/>
</dbReference>
<dbReference type="FunFam" id="4.10.280.10:FF:000041">
    <property type="entry name" value="aryl hydrocarbon receptor repressor"/>
    <property type="match status" value="1"/>
</dbReference>
<feature type="compositionally biased region" description="Polar residues" evidence="14">
    <location>
        <begin position="445"/>
        <end position="460"/>
    </location>
</feature>
<dbReference type="Pfam" id="PF12796">
    <property type="entry name" value="Ank_2"/>
    <property type="match status" value="3"/>
</dbReference>
<feature type="compositionally biased region" description="Low complexity" evidence="14">
    <location>
        <begin position="665"/>
        <end position="675"/>
    </location>
</feature>
<dbReference type="InterPro" id="IPR036770">
    <property type="entry name" value="Ankyrin_rpt-contain_sf"/>
</dbReference>
<dbReference type="Gene3D" id="1.10.150.50">
    <property type="entry name" value="Transcription Factor, Ets-1"/>
    <property type="match status" value="1"/>
</dbReference>
<feature type="region of interest" description="Disordered" evidence="14">
    <location>
        <begin position="793"/>
        <end position="843"/>
    </location>
</feature>
<feature type="repeat" description="ANK" evidence="13">
    <location>
        <begin position="67"/>
        <end position="99"/>
    </location>
</feature>
<evidence type="ECO:0000313" key="18">
    <source>
        <dbReference type="EMBL" id="KAF3703367.1"/>
    </source>
</evidence>
<dbReference type="SMART" id="SM00248">
    <property type="entry name" value="ANK"/>
    <property type="match status" value="9"/>
</dbReference>
<evidence type="ECO:0000256" key="9">
    <source>
        <dbReference type="ARBA" id="ARBA00023163"/>
    </source>
</evidence>
<accession>A0A6G1QLM3</accession>
<keyword evidence="10" id="KW-0539">Nucleus</keyword>
<keyword evidence="6" id="KW-0832">Ubl conjugation</keyword>
<dbReference type="Pfam" id="PF00010">
    <property type="entry name" value="HLH"/>
    <property type="match status" value="1"/>
</dbReference>
<dbReference type="InterPro" id="IPR011598">
    <property type="entry name" value="bHLH_dom"/>
</dbReference>
<evidence type="ECO:0000256" key="11">
    <source>
        <dbReference type="ARBA" id="ARBA00058894"/>
    </source>
</evidence>
<dbReference type="GO" id="GO:0000976">
    <property type="term" value="F:transcription cis-regulatory region binding"/>
    <property type="evidence" value="ECO:0007669"/>
    <property type="project" value="TreeGrafter"/>
</dbReference>
<dbReference type="InterPro" id="IPR035965">
    <property type="entry name" value="PAS-like_dom_sf"/>
</dbReference>
<feature type="compositionally biased region" description="Basic residues" evidence="14">
    <location>
        <begin position="650"/>
        <end position="660"/>
    </location>
</feature>
<comment type="function">
    <text evidence="11">Mediates dioxin toxicity and is involved in regulation of cell growth and differentiation. Represses the transcription activity of AHR by competing with this transcription factor for heterodimer formation with the ARNT and subsequently binding to the xenobiotic response element (XRE) sequence present in the promoter regulatory region of variety of genes. Represses CYP1A1 by binding the XRE sequence and recruiting ANKRA2, HDAC4 and/or HDAC5. Autoregulates its expression by associating with its own XRE site.</text>
</comment>
<evidence type="ECO:0000256" key="10">
    <source>
        <dbReference type="ARBA" id="ARBA00023242"/>
    </source>
</evidence>
<sequence>MNFGVPANSLLLFRACDEGDYETARGILEPGVPKDTGRQSRLRSEAGSECNSAEMLSLVPVDCTDEEGNTALQFASASGHENLVRFLLRKGASVDSRNNYGWTPLMQAARFGHLTVAHILLENGAEINGRNRLGASVLTMAARGGHTHVVKLLLESGAFVDDYDHLAVSAEAVSNGNNNNSCSTTGFGSGEGCPTGAGGREFMDITALMVACQHAHEATVRLLLEWGSDVNFSQKTTGWGPLMAATLSGKVVVAQQLVEHGADPDRVNVLSKTAFELAMQLRQRDIKAYLDYITTIRPQTDDGRKRPDVFSALKFGNSHLVKEILEEDPAQVNSSNQEGASPLMMAAVSGQLEVVQLMVEKKADIDKQDAVHGWTALMQATYHGNKDIVKYLLSQGADVNLRAKNGYTAFDLVMLLNDPDTELVRLLASVCMQVDKDKSKHRSRTLMTRSKSRQSLSNVPVPNDEKGGLKLRSGAPLTRLPNDKLKAVIPPFLPPSNFEPWNSDRSRLLSEGKSEVPRLPMPPQRKLNSSGNSDITSISRVVSRSIKFPSISKGPSSSSPSNSGHYHSPHSSGGSNGVAGLTRDSHNRSGGSADSVLSQIAAQRKRAAGLMDVKVQAPEKQLRQPQSQPPLPASTPSLPQPDISLPDIHSRRKLELKKRPQSGNSSTSKSTSPTLTPSPSPTPKPPPGPGDSLSSASSHPRSKSSGGSSSGTITDEDELSSILKKLSLEKYQPIFEEQEVDMEAFLTLTDGDLKELGIKTDGPRQQILAAISELNAGKGRERQILQETIHNFQSSFGSSASNPRQTGEPRSPTGWMRHQVRTTDKRKPSSASEKTNPSKRHRDRLNAELDRLASLLPFPQDVISKLDKLSVLRLAVSYLRVKSFFQVVFYVHILRRAWWISVKTMGWDAEGHRFESDPGRNWLLPAPATGIINSAVVYEFSCTMEKPVTVVNNKLWQAIKRSMLKKEEAVSQEKTSRKHVISTPSSNPEPKKESLPLGATVNESSLVLESLTGFALVVSSDGMVFYASSTIVDYLGFHQTDVMHQNVFDYIHIDDRQEFRRQLHWAMCPPQNQGTSGHQETQLSVESGEDFVVSSLFHSPEGGGILPELSCFLNRCFIARVRCLLDSTSGFLTMQFQGRLKFLHGQKKKSASGALMPPQLALFCIAVPLLLPSITEMKMKNMLMRGKNKGGGGIISALEHSDRGEHLHRHSFSGGMGDIADPVLLSCPTPGNTQRGHHTPWTPLSKDNLKYHPDGYYNQEEPLNYCKSMGPNKGLSPGLGGNWPMRPSSGPLRAGQGVNYIPSNRLKTGQYGKPYRLSPNCHGDRAGEVFVSKLYGNIQIPADPDAYCVDLVKSENGYEECYDGHLMPEMPPIKVEHDSDSENGCDPYGRSWACRDPDSIDRRYNGVYDQSSGLQLKSEADYYDPQYSPCQRGKAGISPTYNNANYHNYAVNNSMNPNTRLLKYDKDLGNTNDNNHFSPQGLTHSDSLCSNQSVNLMDSHVYPQDPHKAYVQPDYSKHSTYEFKGHSLIHSIKREPMDSPPWSESGHDINQSMMVGSRNVMPCVMTTGHHKSSPYIYMP</sequence>
<dbReference type="SMART" id="SM00091">
    <property type="entry name" value="PAS"/>
    <property type="match status" value="1"/>
</dbReference>
<evidence type="ECO:0000256" key="2">
    <source>
        <dbReference type="ARBA" id="ARBA00004496"/>
    </source>
</evidence>
<comment type="subcellular location">
    <subcellularLocation>
        <location evidence="2">Cytoplasm</location>
    </subcellularLocation>
    <subcellularLocation>
        <location evidence="1">Nucleus</location>
    </subcellularLocation>
</comment>
<dbReference type="EMBL" id="CM015730">
    <property type="protein sequence ID" value="KAF3703367.1"/>
    <property type="molecule type" value="Genomic_DNA"/>
</dbReference>
<dbReference type="InterPro" id="IPR000014">
    <property type="entry name" value="PAS"/>
</dbReference>
<dbReference type="GO" id="GO:0034751">
    <property type="term" value="C:aryl hydrocarbon receptor complex"/>
    <property type="evidence" value="ECO:0007669"/>
    <property type="project" value="TreeGrafter"/>
</dbReference>
<keyword evidence="5" id="KW-0677">Repeat</keyword>
<feature type="domain" description="BHLH" evidence="17">
    <location>
        <begin position="829"/>
        <end position="882"/>
    </location>
</feature>
<dbReference type="Gene3D" id="4.10.280.10">
    <property type="entry name" value="Helix-loop-helix DNA-binding domain"/>
    <property type="match status" value="1"/>
</dbReference>
<dbReference type="InterPro" id="IPR013761">
    <property type="entry name" value="SAM/pointed_sf"/>
</dbReference>
<evidence type="ECO:0000256" key="8">
    <source>
        <dbReference type="ARBA" id="ARBA00023125"/>
    </source>
</evidence>
<evidence type="ECO:0000256" key="1">
    <source>
        <dbReference type="ARBA" id="ARBA00004123"/>
    </source>
</evidence>
<gene>
    <name evidence="18" type="ORF">EXN66_Car019055</name>
</gene>
<feature type="repeat" description="ANK" evidence="13">
    <location>
        <begin position="133"/>
        <end position="165"/>
    </location>
</feature>
<feature type="compositionally biased region" description="Polar residues" evidence="14">
    <location>
        <begin position="793"/>
        <end position="805"/>
    </location>
</feature>
<evidence type="ECO:0000259" key="17">
    <source>
        <dbReference type="PROSITE" id="PS50888"/>
    </source>
</evidence>
<dbReference type="Pfam" id="PF00989">
    <property type="entry name" value="PAS"/>
    <property type="match status" value="1"/>
</dbReference>
<dbReference type="PANTHER" id="PTHR10649">
    <property type="entry name" value="ARYL HYDROCARBON RECEPTOR"/>
    <property type="match status" value="1"/>
</dbReference>
<dbReference type="FunFam" id="3.30.450.20:FF:000056">
    <property type="entry name" value="aryl hydrocarbon receptor repressor"/>
    <property type="match status" value="1"/>
</dbReference>